<gene>
    <name evidence="5" type="ORF">Acr_10g0000030</name>
</gene>
<evidence type="ECO:0000313" key="5">
    <source>
        <dbReference type="EMBL" id="GFY94618.1"/>
    </source>
</evidence>
<comment type="subcellular location">
    <subcellularLocation>
        <location evidence="1">Nucleus</location>
    </subcellularLocation>
</comment>
<feature type="region of interest" description="Disordered" evidence="4">
    <location>
        <begin position="127"/>
        <end position="156"/>
    </location>
</feature>
<dbReference type="GO" id="GO:0010112">
    <property type="term" value="P:regulation of systemic acquired resistance"/>
    <property type="evidence" value="ECO:0007669"/>
    <property type="project" value="InterPro"/>
</dbReference>
<feature type="compositionally biased region" description="Basic and acidic residues" evidence="4">
    <location>
        <begin position="31"/>
        <end position="44"/>
    </location>
</feature>
<dbReference type="EMBL" id="BJWL01000010">
    <property type="protein sequence ID" value="GFY94618.1"/>
    <property type="molecule type" value="Genomic_DNA"/>
</dbReference>
<dbReference type="Pfam" id="PF15699">
    <property type="entry name" value="NPR1_interact"/>
    <property type="match status" value="1"/>
</dbReference>
<protein>
    <submittedName>
        <fullName evidence="5">Uncharacterized protein</fullName>
    </submittedName>
</protein>
<keyword evidence="3" id="KW-0539">Nucleus</keyword>
<evidence type="ECO:0000256" key="1">
    <source>
        <dbReference type="ARBA" id="ARBA00004123"/>
    </source>
</evidence>
<dbReference type="PANTHER" id="PTHR33669:SF14">
    <property type="entry name" value="NRR REPRESSOR HOMOLOG 3"/>
    <property type="match status" value="1"/>
</dbReference>
<dbReference type="OrthoDB" id="10638589at2759"/>
<feature type="region of interest" description="Disordered" evidence="4">
    <location>
        <begin position="1"/>
        <end position="20"/>
    </location>
</feature>
<reference evidence="5 6" key="1">
    <citation type="submission" date="2019-07" db="EMBL/GenBank/DDBJ databases">
        <title>De Novo Assembly of kiwifruit Actinidia rufa.</title>
        <authorList>
            <person name="Sugita-Konishi S."/>
            <person name="Sato K."/>
            <person name="Mori E."/>
            <person name="Abe Y."/>
            <person name="Kisaki G."/>
            <person name="Hamano K."/>
            <person name="Suezawa K."/>
            <person name="Otani M."/>
            <person name="Fukuda T."/>
            <person name="Manabe T."/>
            <person name="Gomi K."/>
            <person name="Tabuchi M."/>
            <person name="Akimitsu K."/>
            <person name="Kataoka I."/>
        </authorList>
    </citation>
    <scope>NUCLEOTIDE SEQUENCE [LARGE SCALE GENOMIC DNA]</scope>
    <source>
        <strain evidence="6">cv. Fuchu</strain>
    </source>
</reference>
<comment type="caution">
    <text evidence="5">The sequence shown here is derived from an EMBL/GenBank/DDBJ whole genome shotgun (WGS) entry which is preliminary data.</text>
</comment>
<feature type="region of interest" description="Disordered" evidence="4">
    <location>
        <begin position="27"/>
        <end position="50"/>
    </location>
</feature>
<keyword evidence="6" id="KW-1185">Reference proteome</keyword>
<accession>A0A7J0F7D9</accession>
<evidence type="ECO:0000256" key="3">
    <source>
        <dbReference type="ARBA" id="ARBA00023242"/>
    </source>
</evidence>
<proteinExistence type="inferred from homology"/>
<dbReference type="AlphaFoldDB" id="A0A7J0F7D9"/>
<evidence type="ECO:0000256" key="4">
    <source>
        <dbReference type="SAM" id="MobiDB-lite"/>
    </source>
</evidence>
<evidence type="ECO:0000256" key="2">
    <source>
        <dbReference type="ARBA" id="ARBA00009937"/>
    </source>
</evidence>
<sequence length="156" mass="18044">MQSKSPYSNPDKLNPLKTSMTAYDEVINNMDAEREKRKASREEEHQETDDEEKIKVFFAIIKNFRHACESQANRMDELKEGRRAAKKAKVEEPVWVPSFEWEDFAHQRFEKENGLIRTEVAEALHAKINSKSSTKGMQKEGKTEEEGNGLDLNLTL</sequence>
<dbReference type="PANTHER" id="PTHR33669">
    <property type="entry name" value="PROTEIN NEGATIVE REGULATOR OF RESISTANCE"/>
    <property type="match status" value="1"/>
</dbReference>
<organism evidence="5 6">
    <name type="scientific">Actinidia rufa</name>
    <dbReference type="NCBI Taxonomy" id="165716"/>
    <lineage>
        <taxon>Eukaryota</taxon>
        <taxon>Viridiplantae</taxon>
        <taxon>Streptophyta</taxon>
        <taxon>Embryophyta</taxon>
        <taxon>Tracheophyta</taxon>
        <taxon>Spermatophyta</taxon>
        <taxon>Magnoliopsida</taxon>
        <taxon>eudicotyledons</taxon>
        <taxon>Gunneridae</taxon>
        <taxon>Pentapetalae</taxon>
        <taxon>asterids</taxon>
        <taxon>Ericales</taxon>
        <taxon>Actinidiaceae</taxon>
        <taxon>Actinidia</taxon>
    </lineage>
</organism>
<name>A0A7J0F7D9_9ERIC</name>
<comment type="similarity">
    <text evidence="2">Belongs to the NPR1-interactor family.</text>
</comment>
<dbReference type="InterPro" id="IPR031425">
    <property type="entry name" value="NPR1/NH1-interacting"/>
</dbReference>
<evidence type="ECO:0000313" key="6">
    <source>
        <dbReference type="Proteomes" id="UP000585474"/>
    </source>
</evidence>
<dbReference type="Proteomes" id="UP000585474">
    <property type="component" value="Unassembled WGS sequence"/>
</dbReference>
<dbReference type="GO" id="GO:0005634">
    <property type="term" value="C:nucleus"/>
    <property type="evidence" value="ECO:0007669"/>
    <property type="project" value="UniProtKB-SubCell"/>
</dbReference>